<evidence type="ECO:0000313" key="2">
    <source>
        <dbReference type="EMBL" id="GAA0935352.1"/>
    </source>
</evidence>
<name>A0ABN1PZY9_9ACTN</name>
<feature type="domain" description="Mycothiol-dependent maleylpyruvate isomerase metal-binding" evidence="1">
    <location>
        <begin position="22"/>
        <end position="157"/>
    </location>
</feature>
<proteinExistence type="predicted"/>
<evidence type="ECO:0000259" key="1">
    <source>
        <dbReference type="Pfam" id="PF11716"/>
    </source>
</evidence>
<dbReference type="Gene3D" id="1.20.120.450">
    <property type="entry name" value="dinb family like domain"/>
    <property type="match status" value="1"/>
</dbReference>
<sequence>MQDHSPTETTDVDVTTVLAEVAASQRRLEQTVAGLDEAAVRAPSPLEGWTRGHVLTHIARNADSYWRLLEWARTGVEHPQYAGVEAREAEIEEGADRSPAELAADVRESAARLAALAESLPHQAWGATVRALQGWAHPAWYTLYRRWREVEVHHVDLDAGYTPADWPASYVRWELADSLLPLHAELPFSRVTATDLGLTLRLHDNGPALEGEGRHLLAWLTGRAADSPITATAPQWPSVPAFEGSQVP</sequence>
<accession>A0ABN1PZY9</accession>
<dbReference type="InterPro" id="IPR034660">
    <property type="entry name" value="DinB/YfiT-like"/>
</dbReference>
<dbReference type="GO" id="GO:0016853">
    <property type="term" value="F:isomerase activity"/>
    <property type="evidence" value="ECO:0007669"/>
    <property type="project" value="UniProtKB-KW"/>
</dbReference>
<dbReference type="Pfam" id="PF11716">
    <property type="entry name" value="MDMPI_N"/>
    <property type="match status" value="1"/>
</dbReference>
<gene>
    <name evidence="2" type="ORF">GCM10009550_00340</name>
</gene>
<organism evidence="2 3">
    <name type="scientific">Actinocorallia libanotica</name>
    <dbReference type="NCBI Taxonomy" id="46162"/>
    <lineage>
        <taxon>Bacteria</taxon>
        <taxon>Bacillati</taxon>
        <taxon>Actinomycetota</taxon>
        <taxon>Actinomycetes</taxon>
        <taxon>Streptosporangiales</taxon>
        <taxon>Thermomonosporaceae</taxon>
        <taxon>Actinocorallia</taxon>
    </lineage>
</organism>
<keyword evidence="2" id="KW-0413">Isomerase</keyword>
<dbReference type="NCBIfam" id="TIGR03083">
    <property type="entry name" value="maleylpyruvate isomerase family mycothiol-dependent enzyme"/>
    <property type="match status" value="1"/>
</dbReference>
<dbReference type="InterPro" id="IPR024344">
    <property type="entry name" value="MDMPI_metal-binding"/>
</dbReference>
<comment type="caution">
    <text evidence="2">The sequence shown here is derived from an EMBL/GenBank/DDBJ whole genome shotgun (WGS) entry which is preliminary data.</text>
</comment>
<evidence type="ECO:0000313" key="3">
    <source>
        <dbReference type="Proteomes" id="UP001500665"/>
    </source>
</evidence>
<dbReference type="RefSeq" id="WP_344235303.1">
    <property type="nucleotide sequence ID" value="NZ_BAAAHH010000001.1"/>
</dbReference>
<dbReference type="Proteomes" id="UP001500665">
    <property type="component" value="Unassembled WGS sequence"/>
</dbReference>
<reference evidence="2 3" key="1">
    <citation type="journal article" date="2019" name="Int. J. Syst. Evol. Microbiol.">
        <title>The Global Catalogue of Microorganisms (GCM) 10K type strain sequencing project: providing services to taxonomists for standard genome sequencing and annotation.</title>
        <authorList>
            <consortium name="The Broad Institute Genomics Platform"/>
            <consortium name="The Broad Institute Genome Sequencing Center for Infectious Disease"/>
            <person name="Wu L."/>
            <person name="Ma J."/>
        </authorList>
    </citation>
    <scope>NUCLEOTIDE SEQUENCE [LARGE SCALE GENOMIC DNA]</scope>
    <source>
        <strain evidence="2 3">JCM 10696</strain>
    </source>
</reference>
<dbReference type="EMBL" id="BAAAHH010000001">
    <property type="protein sequence ID" value="GAA0935352.1"/>
    <property type="molecule type" value="Genomic_DNA"/>
</dbReference>
<keyword evidence="3" id="KW-1185">Reference proteome</keyword>
<dbReference type="SUPFAM" id="SSF109854">
    <property type="entry name" value="DinB/YfiT-like putative metalloenzymes"/>
    <property type="match status" value="1"/>
</dbReference>
<dbReference type="InterPro" id="IPR017517">
    <property type="entry name" value="Maleyloyr_isom"/>
</dbReference>
<protein>
    <submittedName>
        <fullName evidence="2">Maleylpyruvate isomerase family mycothiol-dependent enzyme</fullName>
    </submittedName>
</protein>